<evidence type="ECO:0000256" key="2">
    <source>
        <dbReference type="PROSITE-ProRule" id="PRU00708"/>
    </source>
</evidence>
<reference evidence="3 4" key="1">
    <citation type="journal article" date="2023" name="Hortic Res">
        <title>Pangenome of water caltrop reveals structural variations and asymmetric subgenome divergence after allopolyploidization.</title>
        <authorList>
            <person name="Zhang X."/>
            <person name="Chen Y."/>
            <person name="Wang L."/>
            <person name="Yuan Y."/>
            <person name="Fang M."/>
            <person name="Shi L."/>
            <person name="Lu R."/>
            <person name="Comes H.P."/>
            <person name="Ma Y."/>
            <person name="Chen Y."/>
            <person name="Huang G."/>
            <person name="Zhou Y."/>
            <person name="Zheng Z."/>
            <person name="Qiu Y."/>
        </authorList>
    </citation>
    <scope>NUCLEOTIDE SEQUENCE [LARGE SCALE GENOMIC DNA]</scope>
    <source>
        <tissue evidence="3">Roots</tissue>
    </source>
</reference>
<dbReference type="Gene3D" id="1.25.40.10">
    <property type="entry name" value="Tetratricopeptide repeat domain"/>
    <property type="match status" value="1"/>
</dbReference>
<gene>
    <name evidence="3" type="ORF">SAY87_020961</name>
</gene>
<evidence type="ECO:0000256" key="1">
    <source>
        <dbReference type="ARBA" id="ARBA00022737"/>
    </source>
</evidence>
<sequence>MQENKIKSDILTLVSLAPIVGGMGDISNGKSLHCFVVRRDWMILNVALGNAVMDMYAKLGFMDYADRVFEQLPVRDVISWNTLISGYAQNGLANEAIVTYEKMKKHEEEVIPNHGTWVSALSAYSNVGSVKQGMKSSMLQMIPRALLMHDQAF</sequence>
<dbReference type="PANTHER" id="PTHR47926">
    <property type="entry name" value="PENTATRICOPEPTIDE REPEAT-CONTAINING PROTEIN"/>
    <property type="match status" value="1"/>
</dbReference>
<comment type="caution">
    <text evidence="3">The sequence shown here is derived from an EMBL/GenBank/DDBJ whole genome shotgun (WGS) entry which is preliminary data.</text>
</comment>
<dbReference type="GO" id="GO:0009451">
    <property type="term" value="P:RNA modification"/>
    <property type="evidence" value="ECO:0007669"/>
    <property type="project" value="InterPro"/>
</dbReference>
<proteinExistence type="predicted"/>
<evidence type="ECO:0008006" key="5">
    <source>
        <dbReference type="Google" id="ProtNLM"/>
    </source>
</evidence>
<evidence type="ECO:0000313" key="3">
    <source>
        <dbReference type="EMBL" id="KAK4752163.1"/>
    </source>
</evidence>
<keyword evidence="1" id="KW-0677">Repeat</keyword>
<dbReference type="InterPro" id="IPR002885">
    <property type="entry name" value="PPR_rpt"/>
</dbReference>
<dbReference type="Proteomes" id="UP001345219">
    <property type="component" value="Chromosome 16"/>
</dbReference>
<keyword evidence="4" id="KW-1185">Reference proteome</keyword>
<dbReference type="GO" id="GO:0003723">
    <property type="term" value="F:RNA binding"/>
    <property type="evidence" value="ECO:0007669"/>
    <property type="project" value="InterPro"/>
</dbReference>
<dbReference type="Pfam" id="PF01535">
    <property type="entry name" value="PPR"/>
    <property type="match status" value="1"/>
</dbReference>
<dbReference type="InterPro" id="IPR046960">
    <property type="entry name" value="PPR_At4g14850-like_plant"/>
</dbReference>
<dbReference type="PANTHER" id="PTHR47926:SF347">
    <property type="entry name" value="PENTATRICOPEPTIDE REPEAT-CONTAINING PROTEIN"/>
    <property type="match status" value="1"/>
</dbReference>
<feature type="repeat" description="PPR" evidence="2">
    <location>
        <begin position="76"/>
        <end position="110"/>
    </location>
</feature>
<dbReference type="PROSITE" id="PS51375">
    <property type="entry name" value="PPR"/>
    <property type="match status" value="1"/>
</dbReference>
<dbReference type="InterPro" id="IPR011990">
    <property type="entry name" value="TPR-like_helical_dom_sf"/>
</dbReference>
<dbReference type="EMBL" id="JAXIOK010000016">
    <property type="protein sequence ID" value="KAK4752163.1"/>
    <property type="molecule type" value="Genomic_DNA"/>
</dbReference>
<dbReference type="Pfam" id="PF13041">
    <property type="entry name" value="PPR_2"/>
    <property type="match status" value="1"/>
</dbReference>
<dbReference type="AlphaFoldDB" id="A0AAN7PQQ4"/>
<dbReference type="FunFam" id="1.25.40.10:FF:000073">
    <property type="entry name" value="Pentatricopeptide repeat-containing protein chloroplastic"/>
    <property type="match status" value="1"/>
</dbReference>
<name>A0AAN7PQQ4_9MYRT</name>
<accession>A0AAN7PQQ4</accession>
<evidence type="ECO:0000313" key="4">
    <source>
        <dbReference type="Proteomes" id="UP001345219"/>
    </source>
</evidence>
<organism evidence="3 4">
    <name type="scientific">Trapa incisa</name>
    <dbReference type="NCBI Taxonomy" id="236973"/>
    <lineage>
        <taxon>Eukaryota</taxon>
        <taxon>Viridiplantae</taxon>
        <taxon>Streptophyta</taxon>
        <taxon>Embryophyta</taxon>
        <taxon>Tracheophyta</taxon>
        <taxon>Spermatophyta</taxon>
        <taxon>Magnoliopsida</taxon>
        <taxon>eudicotyledons</taxon>
        <taxon>Gunneridae</taxon>
        <taxon>Pentapetalae</taxon>
        <taxon>rosids</taxon>
        <taxon>malvids</taxon>
        <taxon>Myrtales</taxon>
        <taxon>Lythraceae</taxon>
        <taxon>Trapa</taxon>
    </lineage>
</organism>
<dbReference type="NCBIfam" id="TIGR00756">
    <property type="entry name" value="PPR"/>
    <property type="match status" value="1"/>
</dbReference>
<protein>
    <recommendedName>
        <fullName evidence="5">Pentatricopeptide repeat-containing protein</fullName>
    </recommendedName>
</protein>